<comment type="caution">
    <text evidence="3">The sequence shown here is derived from an EMBL/GenBank/DDBJ whole genome shotgun (WGS) entry which is preliminary data.</text>
</comment>
<organism evidence="3 4">
    <name type="scientific">Nannocystis radixulma</name>
    <dbReference type="NCBI Taxonomy" id="2995305"/>
    <lineage>
        <taxon>Bacteria</taxon>
        <taxon>Pseudomonadati</taxon>
        <taxon>Myxococcota</taxon>
        <taxon>Polyangia</taxon>
        <taxon>Nannocystales</taxon>
        <taxon>Nannocystaceae</taxon>
        <taxon>Nannocystis</taxon>
    </lineage>
</organism>
<feature type="region of interest" description="Disordered" evidence="1">
    <location>
        <begin position="410"/>
        <end position="534"/>
    </location>
</feature>
<dbReference type="InterPro" id="IPR012334">
    <property type="entry name" value="Pectin_lyas_fold"/>
</dbReference>
<evidence type="ECO:0000313" key="4">
    <source>
        <dbReference type="Proteomes" id="UP001217838"/>
    </source>
</evidence>
<proteinExistence type="predicted"/>
<evidence type="ECO:0000259" key="2">
    <source>
        <dbReference type="Pfam" id="PF13229"/>
    </source>
</evidence>
<dbReference type="SUPFAM" id="SSF51126">
    <property type="entry name" value="Pectin lyase-like"/>
    <property type="match status" value="1"/>
</dbReference>
<dbReference type="Pfam" id="PF13229">
    <property type="entry name" value="Beta_helix"/>
    <property type="match status" value="1"/>
</dbReference>
<dbReference type="RefSeq" id="WP_272007006.1">
    <property type="nucleotide sequence ID" value="NZ_JAQNDN010000022.1"/>
</dbReference>
<keyword evidence="4" id="KW-1185">Reference proteome</keyword>
<accession>A0ABT5BHR6</accession>
<evidence type="ECO:0000256" key="1">
    <source>
        <dbReference type="SAM" id="MobiDB-lite"/>
    </source>
</evidence>
<feature type="compositionally biased region" description="Low complexity" evidence="1">
    <location>
        <begin position="463"/>
        <end position="534"/>
    </location>
</feature>
<dbReference type="InterPro" id="IPR011050">
    <property type="entry name" value="Pectin_lyase_fold/virulence"/>
</dbReference>
<protein>
    <submittedName>
        <fullName evidence="3">Right-handed parallel beta-helix repeat-containing protein</fullName>
    </submittedName>
</protein>
<name>A0ABT5BHR6_9BACT</name>
<feature type="compositionally biased region" description="Low complexity" evidence="1">
    <location>
        <begin position="430"/>
        <end position="445"/>
    </location>
</feature>
<dbReference type="SMART" id="SM00710">
    <property type="entry name" value="PbH1"/>
    <property type="match status" value="8"/>
</dbReference>
<dbReference type="InterPro" id="IPR017756">
    <property type="entry name" value="TM_Gly-Cys-Arg_CS"/>
</dbReference>
<gene>
    <name evidence="3" type="ORF">POL58_38315</name>
</gene>
<reference evidence="3 4" key="1">
    <citation type="submission" date="2022-11" db="EMBL/GenBank/DDBJ databases">
        <title>Minimal conservation of predation-associated metabolite biosynthetic gene clusters underscores biosynthetic potential of Myxococcota including descriptions for ten novel species: Archangium lansinium sp. nov., Myxococcus landrumus sp. nov., Nannocystis bai.</title>
        <authorList>
            <person name="Ahearne A."/>
            <person name="Stevens C."/>
            <person name="Dowd S."/>
        </authorList>
    </citation>
    <scope>NUCLEOTIDE SEQUENCE [LARGE SCALE GENOMIC DNA]</scope>
    <source>
        <strain evidence="3 4">NCELM</strain>
    </source>
</reference>
<evidence type="ECO:0000313" key="3">
    <source>
        <dbReference type="EMBL" id="MDC0673663.1"/>
    </source>
</evidence>
<dbReference type="Proteomes" id="UP001217838">
    <property type="component" value="Unassembled WGS sequence"/>
</dbReference>
<dbReference type="Gene3D" id="2.160.20.10">
    <property type="entry name" value="Single-stranded right-handed beta-helix, Pectin lyase-like"/>
    <property type="match status" value="1"/>
</dbReference>
<sequence>MSVPNAAEAAAPCDCDHVIELSGEVVNGTDMGVQPGESVCVRGGDRPFLRLQQFIGEENAPIEIRNCEGQVNIDNSDKGYGLTVDGSRYVRVTGSADPEIPYGFKVRASRMGPDYSAFGVAVGDLSSDVEIDHMEVYEAGFAGVVMKTESRCDGSANLGNFVMYNSRLHHMYIHDVHGEGIYFGSTGYGGRVFTCDGQEKTLYPHEHHGAWIHDNIIENTGWDGAQIGVTPKDCHFYRNTIKNVGTAGELYQQQGLQIGGASSCKIWGNILLDGPTNGFFIFGAGDTQLYNNVVANFADTGIYINDQNLNMGSKIQVAHNTVIASGGWGIAVFGAMLGQGFLRNNAVAGAGMSPIGIGGEVPDFIDEGNQTADDPGGWGFVDAAARDFHLTENSSLRNVGFPVPEIEIVDDLDGVPRDDGAPDVGAYEYSDTGTSGDTSTSTTDDPTGEGPGSDSESNGETQGPTSGPSSETGGDSDSESGGNTSSPTSGPGSDSEGPLSASASDGTDDGTAGADAATAGEGSEGSSDGCACSNNANAAAAWPMLLVLVAIRRRRSLA</sequence>
<dbReference type="InterPro" id="IPR039448">
    <property type="entry name" value="Beta_helix"/>
</dbReference>
<feature type="domain" description="Right handed beta helix" evidence="2">
    <location>
        <begin position="172"/>
        <end position="335"/>
    </location>
</feature>
<dbReference type="EMBL" id="JAQNDN010000022">
    <property type="protein sequence ID" value="MDC0673663.1"/>
    <property type="molecule type" value="Genomic_DNA"/>
</dbReference>
<dbReference type="InterPro" id="IPR006626">
    <property type="entry name" value="PbH1"/>
</dbReference>
<dbReference type="NCBIfam" id="TIGR03382">
    <property type="entry name" value="GC_trans_RRR"/>
    <property type="match status" value="1"/>
</dbReference>